<proteinExistence type="predicted"/>
<feature type="region of interest" description="Disordered" evidence="1">
    <location>
        <begin position="1"/>
        <end position="25"/>
    </location>
</feature>
<protein>
    <submittedName>
        <fullName evidence="2">Uncharacterized protein</fullName>
    </submittedName>
</protein>
<dbReference type="EMBL" id="PP511642">
    <property type="protein sequence ID" value="XCD06173.1"/>
    <property type="molecule type" value="Genomic_DNA"/>
</dbReference>
<name>A0AAU8AX55_9CAUD</name>
<accession>A0AAU8AX55</accession>
<evidence type="ECO:0000313" key="3">
    <source>
        <dbReference type="EMBL" id="XCD06173.1"/>
    </source>
</evidence>
<dbReference type="EMBL" id="PP511380">
    <property type="protein sequence ID" value="XCD03732.1"/>
    <property type="molecule type" value="Genomic_DNA"/>
</dbReference>
<feature type="compositionally biased region" description="Basic and acidic residues" evidence="1">
    <location>
        <begin position="8"/>
        <end position="25"/>
    </location>
</feature>
<evidence type="ECO:0000313" key="2">
    <source>
        <dbReference type="EMBL" id="XCD03732.1"/>
    </source>
</evidence>
<reference evidence="2" key="1">
    <citation type="submission" date="2024-03" db="EMBL/GenBank/DDBJ databases">
        <title>Diverse circular DNA viruses in blood, oral, and fecal samples of captive lemurs.</title>
        <authorList>
            <person name="Paietta E.N."/>
            <person name="Kraberger S."/>
            <person name="Lund M.C."/>
            <person name="Custer J.M."/>
            <person name="Vargas K.M."/>
            <person name="Ehmke E.E."/>
            <person name="Yoder A.D."/>
            <person name="Varsani A."/>
        </authorList>
    </citation>
    <scope>NUCLEOTIDE SEQUENCE</scope>
    <source>
        <strain evidence="2">Duke_21_2</strain>
        <strain evidence="3">Duke_25FS_5</strain>
    </source>
</reference>
<organism evidence="2">
    <name type="scientific">Dulem virus 29</name>
    <dbReference type="NCBI Taxonomy" id="3145747"/>
    <lineage>
        <taxon>Viruses</taxon>
        <taxon>Duplodnaviria</taxon>
        <taxon>Heunggongvirae</taxon>
        <taxon>Uroviricota</taxon>
        <taxon>Caudoviricetes</taxon>
    </lineage>
</organism>
<evidence type="ECO:0000256" key="1">
    <source>
        <dbReference type="SAM" id="MobiDB-lite"/>
    </source>
</evidence>
<sequence length="41" mass="4726">MSGSKKNKAPEVKKDEARKAVPEVKKDKTVLKKLLKFRKDK</sequence>